<dbReference type="SUPFAM" id="SSF55781">
    <property type="entry name" value="GAF domain-like"/>
    <property type="match status" value="1"/>
</dbReference>
<comment type="caution">
    <text evidence="3">The sequence shown here is derived from an EMBL/GenBank/DDBJ whole genome shotgun (WGS) entry which is preliminary data.</text>
</comment>
<evidence type="ECO:0000259" key="2">
    <source>
        <dbReference type="Pfam" id="PF02954"/>
    </source>
</evidence>
<dbReference type="SUPFAM" id="SSF46689">
    <property type="entry name" value="Homeodomain-like"/>
    <property type="match status" value="1"/>
</dbReference>
<dbReference type="Proteomes" id="UP001524587">
    <property type="component" value="Unassembled WGS sequence"/>
</dbReference>
<gene>
    <name evidence="3" type="ORF">NFI95_06815</name>
</gene>
<evidence type="ECO:0000313" key="4">
    <source>
        <dbReference type="Proteomes" id="UP001524587"/>
    </source>
</evidence>
<protein>
    <submittedName>
        <fullName evidence="3">GAF domain-containing protein</fullName>
    </submittedName>
</protein>
<dbReference type="InterPro" id="IPR029016">
    <property type="entry name" value="GAF-like_dom_sf"/>
</dbReference>
<dbReference type="Gene3D" id="1.10.10.60">
    <property type="entry name" value="Homeodomain-like"/>
    <property type="match status" value="1"/>
</dbReference>
<dbReference type="RefSeq" id="WP_422863617.1">
    <property type="nucleotide sequence ID" value="NZ_JAMSKV010000004.1"/>
</dbReference>
<proteinExistence type="predicted"/>
<dbReference type="InterPro" id="IPR003018">
    <property type="entry name" value="GAF"/>
</dbReference>
<feature type="domain" description="GAF" evidence="1">
    <location>
        <begin position="70"/>
        <end position="200"/>
    </location>
</feature>
<keyword evidence="4" id="KW-1185">Reference proteome</keyword>
<accession>A0ABT1W5J8</accession>
<reference evidence="3 4" key="1">
    <citation type="submission" date="2022-06" db="EMBL/GenBank/DDBJ databases">
        <title>Endosaccharibacter gen. nov., sp. nov., endophytic bacteria isolated from sugarcane.</title>
        <authorList>
            <person name="Pitiwittayakul N."/>
            <person name="Yukphan P."/>
            <person name="Charoenyingcharoen P."/>
            <person name="Tanasupawat S."/>
        </authorList>
    </citation>
    <scope>NUCLEOTIDE SEQUENCE [LARGE SCALE GENOMIC DNA]</scope>
    <source>
        <strain evidence="3 4">KSS8</strain>
    </source>
</reference>
<dbReference type="PRINTS" id="PR01590">
    <property type="entry name" value="HTHFIS"/>
</dbReference>
<organism evidence="3 4">
    <name type="scientific">Endosaccharibacter trunci</name>
    <dbReference type="NCBI Taxonomy" id="2812733"/>
    <lineage>
        <taxon>Bacteria</taxon>
        <taxon>Pseudomonadati</taxon>
        <taxon>Pseudomonadota</taxon>
        <taxon>Alphaproteobacteria</taxon>
        <taxon>Acetobacterales</taxon>
        <taxon>Acetobacteraceae</taxon>
        <taxon>Endosaccharibacter</taxon>
    </lineage>
</organism>
<dbReference type="Gene3D" id="3.30.450.40">
    <property type="match status" value="1"/>
</dbReference>
<sequence>MTRSFSDHANAVLAAVSSPGHAAMSEIAASWRRSALHHRIDPAATVARDIVEQNRLADLRALNGFLLSVAGPVLDHLFRAVGRSGCGIVLSDAQGTILDQRIGPSDREVFASSGLVPGANWAEAREGTNGIGTCLYEKKPVIVFRHQHFAARNIGLSCVDAPIYDPLGRLAGAIDVSTCRTDHGPETVEMIAALVADCAHRIERDLFCRHFSSARIIFLSDDPQSGTVLLAADRDDLLIGATHEARRRFNLGADLAAGAQSINHVLGDNSIAGFNDGDRAVLRQALANANGNASKAAALLGIGRATLYRRMARAGLN</sequence>
<feature type="domain" description="DNA binding HTH" evidence="2">
    <location>
        <begin position="279"/>
        <end position="313"/>
    </location>
</feature>
<dbReference type="EMBL" id="JAMSKV010000004">
    <property type="protein sequence ID" value="MCQ8278158.1"/>
    <property type="molecule type" value="Genomic_DNA"/>
</dbReference>
<dbReference type="Pfam" id="PF02954">
    <property type="entry name" value="HTH_8"/>
    <property type="match status" value="1"/>
</dbReference>
<evidence type="ECO:0000259" key="1">
    <source>
        <dbReference type="Pfam" id="PF01590"/>
    </source>
</evidence>
<name>A0ABT1W5J8_9PROT</name>
<dbReference type="InterPro" id="IPR002197">
    <property type="entry name" value="HTH_Fis"/>
</dbReference>
<dbReference type="InterPro" id="IPR009057">
    <property type="entry name" value="Homeodomain-like_sf"/>
</dbReference>
<dbReference type="Pfam" id="PF01590">
    <property type="entry name" value="GAF"/>
    <property type="match status" value="1"/>
</dbReference>
<evidence type="ECO:0000313" key="3">
    <source>
        <dbReference type="EMBL" id="MCQ8278158.1"/>
    </source>
</evidence>